<reference evidence="1 2" key="1">
    <citation type="journal article" date="2013" name="Nat. Genet.">
        <title>The high-quality draft genome of peach (Prunus persica) identifies unique patterns of genetic diversity, domestication and genome evolution.</title>
        <authorList>
            <consortium name="International Peach Genome Initiative"/>
            <person name="Verde I."/>
            <person name="Abbott A.G."/>
            <person name="Scalabrin S."/>
            <person name="Jung S."/>
            <person name="Shu S."/>
            <person name="Marroni F."/>
            <person name="Zhebentyayeva T."/>
            <person name="Dettori M.T."/>
            <person name="Grimwood J."/>
            <person name="Cattonaro F."/>
            <person name="Zuccolo A."/>
            <person name="Rossini L."/>
            <person name="Jenkins J."/>
            <person name="Vendramin E."/>
            <person name="Meisel L.A."/>
            <person name="Decroocq V."/>
            <person name="Sosinski B."/>
            <person name="Prochnik S."/>
            <person name="Mitros T."/>
            <person name="Policriti A."/>
            <person name="Cipriani G."/>
            <person name="Dondini L."/>
            <person name="Ficklin S."/>
            <person name="Goodstein D.M."/>
            <person name="Xuan P."/>
            <person name="Del Fabbro C."/>
            <person name="Aramini V."/>
            <person name="Copetti D."/>
            <person name="Gonzalez S."/>
            <person name="Horner D.S."/>
            <person name="Falchi R."/>
            <person name="Lucas S."/>
            <person name="Mica E."/>
            <person name="Maldonado J."/>
            <person name="Lazzari B."/>
            <person name="Bielenberg D."/>
            <person name="Pirona R."/>
            <person name="Miculan M."/>
            <person name="Barakat A."/>
            <person name="Testolin R."/>
            <person name="Stella A."/>
            <person name="Tartarini S."/>
            <person name="Tonutti P."/>
            <person name="Arus P."/>
            <person name="Orellana A."/>
            <person name="Wells C."/>
            <person name="Main D."/>
            <person name="Vizzotto G."/>
            <person name="Silva H."/>
            <person name="Salamini F."/>
            <person name="Schmutz J."/>
            <person name="Morgante M."/>
            <person name="Rokhsar D.S."/>
        </authorList>
    </citation>
    <scope>NUCLEOTIDE SEQUENCE [LARGE SCALE GENOMIC DNA]</scope>
    <source>
        <strain evidence="2">cv. Nemared</strain>
    </source>
</reference>
<proteinExistence type="predicted"/>
<dbReference type="EMBL" id="CM007651">
    <property type="protein sequence ID" value="ONI30000.1"/>
    <property type="molecule type" value="Genomic_DNA"/>
</dbReference>
<dbReference type="AlphaFoldDB" id="A0A251R2T6"/>
<evidence type="ECO:0000313" key="1">
    <source>
        <dbReference type="EMBL" id="ONI30000.1"/>
    </source>
</evidence>
<protein>
    <submittedName>
        <fullName evidence="1">Uncharacterized protein</fullName>
    </submittedName>
</protein>
<gene>
    <name evidence="1" type="ORF">PRUPE_1G226100</name>
</gene>
<organism evidence="1 2">
    <name type="scientific">Prunus persica</name>
    <name type="common">Peach</name>
    <name type="synonym">Amygdalus persica</name>
    <dbReference type="NCBI Taxonomy" id="3760"/>
    <lineage>
        <taxon>Eukaryota</taxon>
        <taxon>Viridiplantae</taxon>
        <taxon>Streptophyta</taxon>
        <taxon>Embryophyta</taxon>
        <taxon>Tracheophyta</taxon>
        <taxon>Spermatophyta</taxon>
        <taxon>Magnoliopsida</taxon>
        <taxon>eudicotyledons</taxon>
        <taxon>Gunneridae</taxon>
        <taxon>Pentapetalae</taxon>
        <taxon>rosids</taxon>
        <taxon>fabids</taxon>
        <taxon>Rosales</taxon>
        <taxon>Rosaceae</taxon>
        <taxon>Amygdaloideae</taxon>
        <taxon>Amygdaleae</taxon>
        <taxon>Prunus</taxon>
    </lineage>
</organism>
<name>A0A251R2T6_PRUPE</name>
<evidence type="ECO:0000313" key="2">
    <source>
        <dbReference type="Proteomes" id="UP000006882"/>
    </source>
</evidence>
<dbReference type="Gramene" id="ONI30000">
    <property type="protein sequence ID" value="ONI30000"/>
    <property type="gene ID" value="PRUPE_1G226100"/>
</dbReference>
<accession>A0A251R2T6</accession>
<dbReference type="Proteomes" id="UP000006882">
    <property type="component" value="Chromosome G1"/>
</dbReference>
<sequence length="66" mass="7593">MKPSSKSIIYECKTAQGHRTRTTIKETVAHVTYDSLTKGTRIIKCLLPKREWVRSINYPRKFGNGP</sequence>
<keyword evidence="2" id="KW-1185">Reference proteome</keyword>